<dbReference type="PATRIC" id="fig|645517.4.peg.96"/>
<protein>
    <submittedName>
        <fullName evidence="5">Fumarate and nitrate reduction regulatory protein</fullName>
    </submittedName>
</protein>
<dbReference type="InterPro" id="IPR014710">
    <property type="entry name" value="RmlC-like_jellyroll"/>
</dbReference>
<dbReference type="InterPro" id="IPR000595">
    <property type="entry name" value="cNMP-bd_dom"/>
</dbReference>
<evidence type="ECO:0000256" key="1">
    <source>
        <dbReference type="ARBA" id="ARBA00023015"/>
    </source>
</evidence>
<dbReference type="InterPro" id="IPR036388">
    <property type="entry name" value="WH-like_DNA-bd_sf"/>
</dbReference>
<feature type="domain" description="HTH crp-type" evidence="4">
    <location>
        <begin position="155"/>
        <end position="229"/>
    </location>
</feature>
<evidence type="ECO:0000313" key="5">
    <source>
        <dbReference type="EMBL" id="ANU06424.1"/>
    </source>
</evidence>
<dbReference type="Proteomes" id="UP000092698">
    <property type="component" value="Chromosome"/>
</dbReference>
<dbReference type="Pfam" id="PF00027">
    <property type="entry name" value="cNMP_binding"/>
    <property type="match status" value="1"/>
</dbReference>
<evidence type="ECO:0000256" key="2">
    <source>
        <dbReference type="ARBA" id="ARBA00023125"/>
    </source>
</evidence>
<dbReference type="KEGG" id="anh:A6F65_00096"/>
<keyword evidence="1" id="KW-0805">Transcription regulation</keyword>
<reference evidence="5 6" key="1">
    <citation type="submission" date="2016-07" db="EMBL/GenBank/DDBJ databases">
        <title>Complete genome sequence of Altererythrobacter namhicola JCM 16345T, containing esterase-encoding genes.</title>
        <authorList>
            <person name="Cheng H."/>
            <person name="Wu Y.-H."/>
            <person name="Jian S.-L."/>
            <person name="Huo Y.-Y."/>
            <person name="Wang C.-S."/>
            <person name="Xu X.-W."/>
        </authorList>
    </citation>
    <scope>NUCLEOTIDE SEQUENCE [LARGE SCALE GENOMIC DNA]</scope>
    <source>
        <strain evidence="5 6">JCM 16345</strain>
    </source>
</reference>
<dbReference type="Gene3D" id="2.60.120.10">
    <property type="entry name" value="Jelly Rolls"/>
    <property type="match status" value="1"/>
</dbReference>
<dbReference type="GO" id="GO:0006355">
    <property type="term" value="P:regulation of DNA-templated transcription"/>
    <property type="evidence" value="ECO:0007669"/>
    <property type="project" value="InterPro"/>
</dbReference>
<keyword evidence="2" id="KW-0238">DNA-binding</keyword>
<organism evidence="5 6">
    <name type="scientific">Paraurantiacibacter namhicola</name>
    <dbReference type="NCBI Taxonomy" id="645517"/>
    <lineage>
        <taxon>Bacteria</taxon>
        <taxon>Pseudomonadati</taxon>
        <taxon>Pseudomonadota</taxon>
        <taxon>Alphaproteobacteria</taxon>
        <taxon>Sphingomonadales</taxon>
        <taxon>Erythrobacteraceae</taxon>
        <taxon>Paraurantiacibacter</taxon>
    </lineage>
</organism>
<dbReference type="SUPFAM" id="SSF51206">
    <property type="entry name" value="cAMP-binding domain-like"/>
    <property type="match status" value="1"/>
</dbReference>
<evidence type="ECO:0000259" key="4">
    <source>
        <dbReference type="PROSITE" id="PS51063"/>
    </source>
</evidence>
<proteinExistence type="predicted"/>
<dbReference type="EMBL" id="CP016545">
    <property type="protein sequence ID" value="ANU06424.1"/>
    <property type="molecule type" value="Genomic_DNA"/>
</dbReference>
<dbReference type="STRING" id="645517.A6F65_00096"/>
<dbReference type="Gene3D" id="1.10.10.10">
    <property type="entry name" value="Winged helix-like DNA-binding domain superfamily/Winged helix DNA-binding domain"/>
    <property type="match status" value="1"/>
</dbReference>
<dbReference type="CDD" id="cd00038">
    <property type="entry name" value="CAP_ED"/>
    <property type="match status" value="1"/>
</dbReference>
<dbReference type="SUPFAM" id="SSF46785">
    <property type="entry name" value="Winged helix' DNA-binding domain"/>
    <property type="match status" value="1"/>
</dbReference>
<dbReference type="PROSITE" id="PS51063">
    <property type="entry name" value="HTH_CRP_2"/>
    <property type="match status" value="1"/>
</dbReference>
<dbReference type="InterPro" id="IPR036390">
    <property type="entry name" value="WH_DNA-bd_sf"/>
</dbReference>
<dbReference type="InterPro" id="IPR012318">
    <property type="entry name" value="HTH_CRP"/>
</dbReference>
<dbReference type="InterPro" id="IPR018490">
    <property type="entry name" value="cNMP-bd_dom_sf"/>
</dbReference>
<name>A0A1C7D4P0_9SPHN</name>
<evidence type="ECO:0000256" key="3">
    <source>
        <dbReference type="ARBA" id="ARBA00023163"/>
    </source>
</evidence>
<keyword evidence="6" id="KW-1185">Reference proteome</keyword>
<evidence type="ECO:0000313" key="6">
    <source>
        <dbReference type="Proteomes" id="UP000092698"/>
    </source>
</evidence>
<dbReference type="GO" id="GO:0003677">
    <property type="term" value="F:DNA binding"/>
    <property type="evidence" value="ECO:0007669"/>
    <property type="project" value="UniProtKB-KW"/>
</dbReference>
<keyword evidence="3" id="KW-0804">Transcription</keyword>
<gene>
    <name evidence="5" type="primary">fnr</name>
    <name evidence="5" type="ORF">A6F65_00096</name>
</gene>
<accession>A0A1C7D4P0</accession>
<dbReference type="Pfam" id="PF13545">
    <property type="entry name" value="HTH_Crp_2"/>
    <property type="match status" value="1"/>
</dbReference>
<dbReference type="AlphaFoldDB" id="A0A1C7D4P0"/>
<dbReference type="RefSeq" id="WP_067784550.1">
    <property type="nucleotide sequence ID" value="NZ_CP016545.1"/>
</dbReference>
<sequence>MADGESELERYPVSGRFLMGRLRHAMSVEEKEILEGLASETRVLEPSEVVVKRGDVVNCSNILIEGYMTRSITEEGKRFIVGVQVPGDFVDLHGFALKRLDHDLAALGPAKIAYVPHERLEEVMVKWPHLARLLWFSTLLDAAIHREWIMKMEQLTASRRAAHIFCEIWHRLEMVGLGGPRGVRTPLTQADLAEMCGTTSIHMSRALGEMRKAGIAEFRRGNLHVDDRVKLEEYARFNSTYLYGEGLLGMGEELSVD</sequence>
<dbReference type="OrthoDB" id="6155297at2"/>